<name>A0AAD8PLQ6_9PEZI</name>
<feature type="chain" id="PRO_5041966444" description="DUF7888 domain-containing protein" evidence="1">
    <location>
        <begin position="18"/>
        <end position="186"/>
    </location>
</feature>
<evidence type="ECO:0000313" key="3">
    <source>
        <dbReference type="EMBL" id="KAK1570035.1"/>
    </source>
</evidence>
<comment type="caution">
    <text evidence="3">The sequence shown here is derived from an EMBL/GenBank/DDBJ whole genome shotgun (WGS) entry which is preliminary data.</text>
</comment>
<organism evidence="3 4">
    <name type="scientific">Colletotrichum navitas</name>
    <dbReference type="NCBI Taxonomy" id="681940"/>
    <lineage>
        <taxon>Eukaryota</taxon>
        <taxon>Fungi</taxon>
        <taxon>Dikarya</taxon>
        <taxon>Ascomycota</taxon>
        <taxon>Pezizomycotina</taxon>
        <taxon>Sordariomycetes</taxon>
        <taxon>Hypocreomycetidae</taxon>
        <taxon>Glomerellales</taxon>
        <taxon>Glomerellaceae</taxon>
        <taxon>Colletotrichum</taxon>
        <taxon>Colletotrichum graminicola species complex</taxon>
    </lineage>
</organism>
<dbReference type="InterPro" id="IPR057210">
    <property type="entry name" value="DUF7888"/>
</dbReference>
<feature type="signal peptide" evidence="1">
    <location>
        <begin position="1"/>
        <end position="17"/>
    </location>
</feature>
<keyword evidence="1" id="KW-0732">Signal</keyword>
<dbReference type="Pfam" id="PF25411">
    <property type="entry name" value="DUF7888"/>
    <property type="match status" value="1"/>
</dbReference>
<sequence>MRLHSLITLLLSRFATTSPVVQSPSVFPSESSLSADDEFKPDWNTIEIDYNAALERFAEGPTLVERLNTEGSSDVAYGLVISAAAQAAYGQIKSLVKWNKARRDFTQLTTQIMLDHNPNSTQAIAAICYNMEYDIKDPDMMYGLTSQKISIWPASTDYDCFYIGKGNTFWSWGDGGTINVSKANII</sequence>
<dbReference type="EMBL" id="JAHLJV010000115">
    <property type="protein sequence ID" value="KAK1570035.1"/>
    <property type="molecule type" value="Genomic_DNA"/>
</dbReference>
<dbReference type="RefSeq" id="XP_060408217.1">
    <property type="nucleotide sequence ID" value="XM_060559176.1"/>
</dbReference>
<proteinExistence type="predicted"/>
<evidence type="ECO:0000313" key="4">
    <source>
        <dbReference type="Proteomes" id="UP001230504"/>
    </source>
</evidence>
<dbReference type="PANTHER" id="PTHR40845">
    <property type="match status" value="1"/>
</dbReference>
<keyword evidence="4" id="KW-1185">Reference proteome</keyword>
<gene>
    <name evidence="3" type="ORF">LY79DRAFT_570651</name>
</gene>
<dbReference type="AlphaFoldDB" id="A0AAD8PLQ6"/>
<dbReference type="PANTHER" id="PTHR40845:SF1">
    <property type="match status" value="1"/>
</dbReference>
<feature type="domain" description="DUF7888" evidence="2">
    <location>
        <begin position="76"/>
        <end position="182"/>
    </location>
</feature>
<evidence type="ECO:0000259" key="2">
    <source>
        <dbReference type="Pfam" id="PF25411"/>
    </source>
</evidence>
<evidence type="ECO:0000256" key="1">
    <source>
        <dbReference type="SAM" id="SignalP"/>
    </source>
</evidence>
<protein>
    <recommendedName>
        <fullName evidence="2">DUF7888 domain-containing protein</fullName>
    </recommendedName>
</protein>
<dbReference type="GeneID" id="85443416"/>
<dbReference type="Proteomes" id="UP001230504">
    <property type="component" value="Unassembled WGS sequence"/>
</dbReference>
<reference evidence="3" key="1">
    <citation type="submission" date="2021-06" db="EMBL/GenBank/DDBJ databases">
        <title>Comparative genomics, transcriptomics and evolutionary studies reveal genomic signatures of adaptation to plant cell wall in hemibiotrophic fungi.</title>
        <authorList>
            <consortium name="DOE Joint Genome Institute"/>
            <person name="Baroncelli R."/>
            <person name="Diaz J.F."/>
            <person name="Benocci T."/>
            <person name="Peng M."/>
            <person name="Battaglia E."/>
            <person name="Haridas S."/>
            <person name="Andreopoulos W."/>
            <person name="Labutti K."/>
            <person name="Pangilinan J."/>
            <person name="Floch G.L."/>
            <person name="Makela M.R."/>
            <person name="Henrissat B."/>
            <person name="Grigoriev I.V."/>
            <person name="Crouch J.A."/>
            <person name="De Vries R.P."/>
            <person name="Sukno S.A."/>
            <person name="Thon M.R."/>
        </authorList>
    </citation>
    <scope>NUCLEOTIDE SEQUENCE</scope>
    <source>
        <strain evidence="3">CBS 125086</strain>
    </source>
</reference>
<accession>A0AAD8PLQ6</accession>